<gene>
    <name evidence="4" type="ORF">QBC35DRAFT_496947</name>
</gene>
<keyword evidence="3" id="KW-0648">Protein biosynthesis</keyword>
<reference evidence="4" key="1">
    <citation type="journal article" date="2023" name="Mol. Phylogenet. Evol.">
        <title>Genome-scale phylogeny and comparative genomics of the fungal order Sordariales.</title>
        <authorList>
            <person name="Hensen N."/>
            <person name="Bonometti L."/>
            <person name="Westerberg I."/>
            <person name="Brannstrom I.O."/>
            <person name="Guillou S."/>
            <person name="Cros-Aarteil S."/>
            <person name="Calhoun S."/>
            <person name="Haridas S."/>
            <person name="Kuo A."/>
            <person name="Mondo S."/>
            <person name="Pangilinan J."/>
            <person name="Riley R."/>
            <person name="LaButti K."/>
            <person name="Andreopoulos B."/>
            <person name="Lipzen A."/>
            <person name="Chen C."/>
            <person name="Yan M."/>
            <person name="Daum C."/>
            <person name="Ng V."/>
            <person name="Clum A."/>
            <person name="Steindorff A."/>
            <person name="Ohm R.A."/>
            <person name="Martin F."/>
            <person name="Silar P."/>
            <person name="Natvig D.O."/>
            <person name="Lalanne C."/>
            <person name="Gautier V."/>
            <person name="Ament-Velasquez S.L."/>
            <person name="Kruys A."/>
            <person name="Hutchinson M.I."/>
            <person name="Powell A.J."/>
            <person name="Barry K."/>
            <person name="Miller A.N."/>
            <person name="Grigoriev I.V."/>
            <person name="Debuchy R."/>
            <person name="Gladieux P."/>
            <person name="Hiltunen Thoren M."/>
            <person name="Johannesson H."/>
        </authorList>
    </citation>
    <scope>NUCLEOTIDE SEQUENCE</scope>
    <source>
        <strain evidence="4">PSN309</strain>
    </source>
</reference>
<evidence type="ECO:0000313" key="4">
    <source>
        <dbReference type="EMBL" id="KAK4188204.1"/>
    </source>
</evidence>
<keyword evidence="5" id="KW-1185">Reference proteome</keyword>
<dbReference type="GO" id="GO:0070124">
    <property type="term" value="P:mitochondrial translational initiation"/>
    <property type="evidence" value="ECO:0007669"/>
    <property type="project" value="TreeGrafter"/>
</dbReference>
<protein>
    <recommendedName>
        <fullName evidence="6">Translation initiation factor IF-3</fullName>
    </recommendedName>
</protein>
<accession>A0AAN6WU54</accession>
<evidence type="ECO:0008006" key="6">
    <source>
        <dbReference type="Google" id="ProtNLM"/>
    </source>
</evidence>
<keyword evidence="2" id="KW-0396">Initiation factor</keyword>
<dbReference type="SUPFAM" id="SSF55200">
    <property type="entry name" value="Translation initiation factor IF3, C-terminal domain"/>
    <property type="match status" value="1"/>
</dbReference>
<evidence type="ECO:0000256" key="3">
    <source>
        <dbReference type="ARBA" id="ARBA00022917"/>
    </source>
</evidence>
<dbReference type="GO" id="GO:0032790">
    <property type="term" value="P:ribosome disassembly"/>
    <property type="evidence" value="ECO:0007669"/>
    <property type="project" value="TreeGrafter"/>
</dbReference>
<dbReference type="PANTHER" id="PTHR10938:SF0">
    <property type="entry name" value="TRANSLATION INITIATION FACTOR IF-3, MITOCHONDRIAL"/>
    <property type="match status" value="1"/>
</dbReference>
<comment type="caution">
    <text evidence="4">The sequence shown here is derived from an EMBL/GenBank/DDBJ whole genome shotgun (WGS) entry which is preliminary data.</text>
</comment>
<dbReference type="GO" id="GO:0043022">
    <property type="term" value="F:ribosome binding"/>
    <property type="evidence" value="ECO:0007669"/>
    <property type="project" value="TreeGrafter"/>
</dbReference>
<evidence type="ECO:0000256" key="2">
    <source>
        <dbReference type="ARBA" id="ARBA00022540"/>
    </source>
</evidence>
<dbReference type="GO" id="GO:0005739">
    <property type="term" value="C:mitochondrion"/>
    <property type="evidence" value="ECO:0007669"/>
    <property type="project" value="TreeGrafter"/>
</dbReference>
<sequence>MNSSSCVFSSAAAIRRVFLSNGVATEACVNLQRMLMPAITVAKSRATRFTTPTPHRYFSTQPALQMQYKKKRSEEEPKNTKKVIADHEIKFPTIQIRNAEGRLSEPRRTKDVLRDLDPAIDTLILVAVPAQDEEEGSAPRYPICRIANRRAEQAIIDRNRALEKASKVVSKELEFNWAIAPHDLKFKASRLKGFLEKGYRVDVSLRHPKQKSKRKGTKEEAQEVFKAVSEIIKEVPGVSHYKPNDGAVGATLMMYLQGPAVKASQATSAAGAAPAQDAAASA</sequence>
<dbReference type="Gene3D" id="3.30.110.10">
    <property type="entry name" value="Translation initiation factor 3 (IF-3), C-terminal domain"/>
    <property type="match status" value="1"/>
</dbReference>
<evidence type="ECO:0000313" key="5">
    <source>
        <dbReference type="Proteomes" id="UP001302126"/>
    </source>
</evidence>
<dbReference type="InterPro" id="IPR001288">
    <property type="entry name" value="Translation_initiation_fac_3"/>
</dbReference>
<dbReference type="GO" id="GO:0003743">
    <property type="term" value="F:translation initiation factor activity"/>
    <property type="evidence" value="ECO:0007669"/>
    <property type="project" value="UniProtKB-KW"/>
</dbReference>
<comment type="similarity">
    <text evidence="1">Belongs to the IF-3 family.</text>
</comment>
<dbReference type="InterPro" id="IPR036788">
    <property type="entry name" value="T_IF-3_C_sf"/>
</dbReference>
<proteinExistence type="inferred from homology"/>
<dbReference type="Proteomes" id="UP001302126">
    <property type="component" value="Unassembled WGS sequence"/>
</dbReference>
<dbReference type="EMBL" id="MU864391">
    <property type="protein sequence ID" value="KAK4188204.1"/>
    <property type="molecule type" value="Genomic_DNA"/>
</dbReference>
<dbReference type="PANTHER" id="PTHR10938">
    <property type="entry name" value="TRANSLATION INITIATION FACTOR IF-3"/>
    <property type="match status" value="1"/>
</dbReference>
<reference evidence="4" key="2">
    <citation type="submission" date="2023-05" db="EMBL/GenBank/DDBJ databases">
        <authorList>
            <consortium name="Lawrence Berkeley National Laboratory"/>
            <person name="Steindorff A."/>
            <person name="Hensen N."/>
            <person name="Bonometti L."/>
            <person name="Westerberg I."/>
            <person name="Brannstrom I.O."/>
            <person name="Guillou S."/>
            <person name="Cros-Aarteil S."/>
            <person name="Calhoun S."/>
            <person name="Haridas S."/>
            <person name="Kuo A."/>
            <person name="Mondo S."/>
            <person name="Pangilinan J."/>
            <person name="Riley R."/>
            <person name="Labutti K."/>
            <person name="Andreopoulos B."/>
            <person name="Lipzen A."/>
            <person name="Chen C."/>
            <person name="Yanf M."/>
            <person name="Daum C."/>
            <person name="Ng V."/>
            <person name="Clum A."/>
            <person name="Ohm R."/>
            <person name="Martin F."/>
            <person name="Silar P."/>
            <person name="Natvig D."/>
            <person name="Lalanne C."/>
            <person name="Gautier V."/>
            <person name="Ament-Velasquez S.L."/>
            <person name="Kruys A."/>
            <person name="Hutchinson M.I."/>
            <person name="Powell A.J."/>
            <person name="Barry K."/>
            <person name="Miller A.N."/>
            <person name="Grigoriev I.V."/>
            <person name="Debuchy R."/>
            <person name="Gladieux P."/>
            <person name="Thoren M.H."/>
            <person name="Johannesson H."/>
        </authorList>
    </citation>
    <scope>NUCLEOTIDE SEQUENCE</scope>
    <source>
        <strain evidence="4">PSN309</strain>
    </source>
</reference>
<dbReference type="AlphaFoldDB" id="A0AAN6WU54"/>
<organism evidence="4 5">
    <name type="scientific">Podospora australis</name>
    <dbReference type="NCBI Taxonomy" id="1536484"/>
    <lineage>
        <taxon>Eukaryota</taxon>
        <taxon>Fungi</taxon>
        <taxon>Dikarya</taxon>
        <taxon>Ascomycota</taxon>
        <taxon>Pezizomycotina</taxon>
        <taxon>Sordariomycetes</taxon>
        <taxon>Sordariomycetidae</taxon>
        <taxon>Sordariales</taxon>
        <taxon>Podosporaceae</taxon>
        <taxon>Podospora</taxon>
    </lineage>
</organism>
<name>A0AAN6WU54_9PEZI</name>
<evidence type="ECO:0000256" key="1">
    <source>
        <dbReference type="ARBA" id="ARBA00005439"/>
    </source>
</evidence>